<dbReference type="EMBL" id="JAYKXN010000007">
    <property type="protein sequence ID" value="KAK7271622.1"/>
    <property type="molecule type" value="Genomic_DNA"/>
</dbReference>
<accession>A0AAN9F835</accession>
<dbReference type="AlphaFoldDB" id="A0AAN9F835"/>
<dbReference type="PANTHER" id="PTHR34268">
    <property type="entry name" value="OS01G0321850 PROTEIN"/>
    <property type="match status" value="1"/>
</dbReference>
<keyword evidence="2" id="KW-1133">Transmembrane helix</keyword>
<comment type="caution">
    <text evidence="3">The sequence shown here is derived from an EMBL/GenBank/DDBJ whole genome shotgun (WGS) entry which is preliminary data.</text>
</comment>
<gene>
    <name evidence="3" type="ORF">RJT34_27674</name>
</gene>
<keyword evidence="2" id="KW-0812">Transmembrane</keyword>
<evidence type="ECO:0008006" key="5">
    <source>
        <dbReference type="Google" id="ProtNLM"/>
    </source>
</evidence>
<proteinExistence type="predicted"/>
<dbReference type="Proteomes" id="UP001359559">
    <property type="component" value="Unassembled WGS sequence"/>
</dbReference>
<reference evidence="3 4" key="1">
    <citation type="submission" date="2024-01" db="EMBL/GenBank/DDBJ databases">
        <title>The genomes of 5 underutilized Papilionoideae crops provide insights into root nodulation and disease resistance.</title>
        <authorList>
            <person name="Yuan L."/>
        </authorList>
    </citation>
    <scope>NUCLEOTIDE SEQUENCE [LARGE SCALE GENOMIC DNA]</scope>
    <source>
        <strain evidence="3">LY-2023</strain>
        <tissue evidence="3">Leaf</tissue>
    </source>
</reference>
<keyword evidence="4" id="KW-1185">Reference proteome</keyword>
<protein>
    <recommendedName>
        <fullName evidence="5">Transmembrane protein</fullName>
    </recommendedName>
</protein>
<feature type="compositionally biased region" description="Pro residues" evidence="1">
    <location>
        <begin position="93"/>
        <end position="103"/>
    </location>
</feature>
<sequence length="111" mass="12238">MGHDVPRIIDVFRRSICLQSSKTGSSRNPSKINLGDMLVKVGVFIVVQVLVYIIISNSSNVFSKNMKKTNSFRPARSVSIRRMLALISDFPPEVEPSPSPKGPQSPILKAD</sequence>
<feature type="region of interest" description="Disordered" evidence="1">
    <location>
        <begin position="90"/>
        <end position="111"/>
    </location>
</feature>
<evidence type="ECO:0000313" key="4">
    <source>
        <dbReference type="Proteomes" id="UP001359559"/>
    </source>
</evidence>
<evidence type="ECO:0000256" key="2">
    <source>
        <dbReference type="SAM" id="Phobius"/>
    </source>
</evidence>
<organism evidence="3 4">
    <name type="scientific">Clitoria ternatea</name>
    <name type="common">Butterfly pea</name>
    <dbReference type="NCBI Taxonomy" id="43366"/>
    <lineage>
        <taxon>Eukaryota</taxon>
        <taxon>Viridiplantae</taxon>
        <taxon>Streptophyta</taxon>
        <taxon>Embryophyta</taxon>
        <taxon>Tracheophyta</taxon>
        <taxon>Spermatophyta</taxon>
        <taxon>Magnoliopsida</taxon>
        <taxon>eudicotyledons</taxon>
        <taxon>Gunneridae</taxon>
        <taxon>Pentapetalae</taxon>
        <taxon>rosids</taxon>
        <taxon>fabids</taxon>
        <taxon>Fabales</taxon>
        <taxon>Fabaceae</taxon>
        <taxon>Papilionoideae</taxon>
        <taxon>50 kb inversion clade</taxon>
        <taxon>NPAAA clade</taxon>
        <taxon>indigoferoid/millettioid clade</taxon>
        <taxon>Phaseoleae</taxon>
        <taxon>Clitoria</taxon>
    </lineage>
</organism>
<evidence type="ECO:0000313" key="3">
    <source>
        <dbReference type="EMBL" id="KAK7271622.1"/>
    </source>
</evidence>
<dbReference type="PANTHER" id="PTHR34268:SF8">
    <property type="entry name" value="FAE DOMAIN-CONTAINING PROTEIN"/>
    <property type="match status" value="1"/>
</dbReference>
<keyword evidence="2" id="KW-0472">Membrane</keyword>
<feature type="transmembrane region" description="Helical" evidence="2">
    <location>
        <begin position="37"/>
        <end position="55"/>
    </location>
</feature>
<evidence type="ECO:0000256" key="1">
    <source>
        <dbReference type="SAM" id="MobiDB-lite"/>
    </source>
</evidence>
<name>A0AAN9F835_CLITE</name>